<feature type="domain" description="GOLD" evidence="9">
    <location>
        <begin position="30"/>
        <end position="205"/>
    </location>
</feature>
<feature type="transmembrane region" description="Helical" evidence="7">
    <location>
        <begin position="178"/>
        <end position="200"/>
    </location>
</feature>
<evidence type="ECO:0000256" key="7">
    <source>
        <dbReference type="SAM" id="Phobius"/>
    </source>
</evidence>
<protein>
    <submittedName>
        <fullName evidence="11">GOLD domain-containing protein</fullName>
    </submittedName>
</protein>
<keyword evidence="5 7" id="KW-1133">Transmembrane helix</keyword>
<dbReference type="WBParaSite" id="PSAMB.scaffold457size50439.g6108.t1">
    <property type="protein sequence ID" value="PSAMB.scaffold457size50439.g6108.t1"/>
    <property type="gene ID" value="PSAMB.scaffold457size50439.g6108"/>
</dbReference>
<keyword evidence="6 7" id="KW-0472">Membrane</keyword>
<evidence type="ECO:0000313" key="10">
    <source>
        <dbReference type="Proteomes" id="UP000887566"/>
    </source>
</evidence>
<evidence type="ECO:0000259" key="9">
    <source>
        <dbReference type="SMART" id="SM01190"/>
    </source>
</evidence>
<keyword evidence="3 7" id="KW-0812">Transmembrane</keyword>
<sequence>MLLTFVILYTLISSIFAHDAHVTPHGHRAEFKFFVNYGEVVCFSEEFHEEVHANYTFEYQVFHEGNVNVWMEWANNNRLYHNPEGQRDQVSFLVAPQASLSFCFYNNARRGSEIVYLLLRPTRFSSQIDHIRPGPAGSDETLCESIQWNVAHIRDHQKNYRNSVENGRAFADILNLQVGILASVTTVGMLIVNLGQTIVLKRLFMPKREHNSGFGFQIDMPDSPTWN</sequence>
<dbReference type="InterPro" id="IPR015720">
    <property type="entry name" value="Emp24-like"/>
</dbReference>
<dbReference type="AlphaFoldDB" id="A0A914WNG6"/>
<evidence type="ECO:0000256" key="1">
    <source>
        <dbReference type="ARBA" id="ARBA00004479"/>
    </source>
</evidence>
<reference evidence="11" key="1">
    <citation type="submission" date="2022-11" db="UniProtKB">
        <authorList>
            <consortium name="WormBaseParasite"/>
        </authorList>
    </citation>
    <scope>IDENTIFICATION</scope>
</reference>
<evidence type="ECO:0000256" key="8">
    <source>
        <dbReference type="SAM" id="SignalP"/>
    </source>
</evidence>
<proteinExistence type="inferred from homology"/>
<comment type="similarity">
    <text evidence="2">Belongs to the EMP24/GP25L family.</text>
</comment>
<organism evidence="10 11">
    <name type="scientific">Plectus sambesii</name>
    <dbReference type="NCBI Taxonomy" id="2011161"/>
    <lineage>
        <taxon>Eukaryota</taxon>
        <taxon>Metazoa</taxon>
        <taxon>Ecdysozoa</taxon>
        <taxon>Nematoda</taxon>
        <taxon>Chromadorea</taxon>
        <taxon>Plectida</taxon>
        <taxon>Plectina</taxon>
        <taxon>Plectoidea</taxon>
        <taxon>Plectidae</taxon>
        <taxon>Plectus</taxon>
    </lineage>
</organism>
<accession>A0A914WNG6</accession>
<name>A0A914WNG6_9BILA</name>
<dbReference type="GO" id="GO:0016020">
    <property type="term" value="C:membrane"/>
    <property type="evidence" value="ECO:0007669"/>
    <property type="project" value="UniProtKB-SubCell"/>
</dbReference>
<dbReference type="Pfam" id="PF01105">
    <property type="entry name" value="EMP24_GP25L"/>
    <property type="match status" value="1"/>
</dbReference>
<evidence type="ECO:0000256" key="4">
    <source>
        <dbReference type="ARBA" id="ARBA00022729"/>
    </source>
</evidence>
<feature type="chain" id="PRO_5036952416" evidence="8">
    <location>
        <begin position="18"/>
        <end position="227"/>
    </location>
</feature>
<dbReference type="SMART" id="SM01190">
    <property type="entry name" value="EMP24_GP25L"/>
    <property type="match status" value="1"/>
</dbReference>
<dbReference type="PANTHER" id="PTHR22811">
    <property type="entry name" value="TRANSMEMBRANE EMP24 DOMAIN-CONTAINING PROTEIN"/>
    <property type="match status" value="1"/>
</dbReference>
<dbReference type="InterPro" id="IPR009038">
    <property type="entry name" value="GOLD_dom"/>
</dbReference>
<comment type="subcellular location">
    <subcellularLocation>
        <location evidence="1">Membrane</location>
        <topology evidence="1">Single-pass type I membrane protein</topology>
    </subcellularLocation>
</comment>
<evidence type="ECO:0000256" key="2">
    <source>
        <dbReference type="ARBA" id="ARBA00007104"/>
    </source>
</evidence>
<evidence type="ECO:0000256" key="3">
    <source>
        <dbReference type="ARBA" id="ARBA00022692"/>
    </source>
</evidence>
<evidence type="ECO:0000256" key="5">
    <source>
        <dbReference type="ARBA" id="ARBA00022989"/>
    </source>
</evidence>
<evidence type="ECO:0000256" key="6">
    <source>
        <dbReference type="ARBA" id="ARBA00023136"/>
    </source>
</evidence>
<evidence type="ECO:0000313" key="11">
    <source>
        <dbReference type="WBParaSite" id="PSAMB.scaffold457size50439.g6108.t1"/>
    </source>
</evidence>
<keyword evidence="4 8" id="KW-0732">Signal</keyword>
<dbReference type="Proteomes" id="UP000887566">
    <property type="component" value="Unplaced"/>
</dbReference>
<feature type="signal peptide" evidence="8">
    <location>
        <begin position="1"/>
        <end position="17"/>
    </location>
</feature>
<keyword evidence="10" id="KW-1185">Reference proteome</keyword>